<keyword evidence="3" id="KW-1185">Reference proteome</keyword>
<proteinExistence type="predicted"/>
<evidence type="ECO:0000313" key="2">
    <source>
        <dbReference type="EMBL" id="GFO05006.1"/>
    </source>
</evidence>
<organism evidence="2 3">
    <name type="scientific">Plakobranchus ocellatus</name>
    <dbReference type="NCBI Taxonomy" id="259542"/>
    <lineage>
        <taxon>Eukaryota</taxon>
        <taxon>Metazoa</taxon>
        <taxon>Spiralia</taxon>
        <taxon>Lophotrochozoa</taxon>
        <taxon>Mollusca</taxon>
        <taxon>Gastropoda</taxon>
        <taxon>Heterobranchia</taxon>
        <taxon>Euthyneura</taxon>
        <taxon>Panpulmonata</taxon>
        <taxon>Sacoglossa</taxon>
        <taxon>Placobranchoidea</taxon>
        <taxon>Plakobranchidae</taxon>
        <taxon>Plakobranchus</taxon>
    </lineage>
</organism>
<evidence type="ECO:0000313" key="3">
    <source>
        <dbReference type="Proteomes" id="UP000735302"/>
    </source>
</evidence>
<protein>
    <submittedName>
        <fullName evidence="2">Uncharacterized protein</fullName>
    </submittedName>
</protein>
<sequence>MHVAVSVHVVAGLLAIVEPRAVGRFEPGQKILCRVQDECTGIVSSTPPVSMKNVHLPVNKSFFVYSQSTIELISGFQALRQARVPVAGPNPCQKVSANIRAGSLSAVPPKLRPKIKRSL</sequence>
<comment type="caution">
    <text evidence="2">The sequence shown here is derived from an EMBL/GenBank/DDBJ whole genome shotgun (WGS) entry which is preliminary data.</text>
</comment>
<keyword evidence="1" id="KW-0732">Signal</keyword>
<gene>
    <name evidence="2" type="ORF">PoB_003151100</name>
</gene>
<accession>A0AAV4A1A6</accession>
<dbReference type="Proteomes" id="UP000735302">
    <property type="component" value="Unassembled WGS sequence"/>
</dbReference>
<name>A0AAV4A1A6_9GAST</name>
<dbReference type="AlphaFoldDB" id="A0AAV4A1A6"/>
<feature type="signal peptide" evidence="1">
    <location>
        <begin position="1"/>
        <end position="23"/>
    </location>
</feature>
<reference evidence="2 3" key="1">
    <citation type="journal article" date="2021" name="Elife">
        <title>Chloroplast acquisition without the gene transfer in kleptoplastic sea slugs, Plakobranchus ocellatus.</title>
        <authorList>
            <person name="Maeda T."/>
            <person name="Takahashi S."/>
            <person name="Yoshida T."/>
            <person name="Shimamura S."/>
            <person name="Takaki Y."/>
            <person name="Nagai Y."/>
            <person name="Toyoda A."/>
            <person name="Suzuki Y."/>
            <person name="Arimoto A."/>
            <person name="Ishii H."/>
            <person name="Satoh N."/>
            <person name="Nishiyama T."/>
            <person name="Hasebe M."/>
            <person name="Maruyama T."/>
            <person name="Minagawa J."/>
            <person name="Obokata J."/>
            <person name="Shigenobu S."/>
        </authorList>
    </citation>
    <scope>NUCLEOTIDE SEQUENCE [LARGE SCALE GENOMIC DNA]</scope>
</reference>
<evidence type="ECO:0000256" key="1">
    <source>
        <dbReference type="SAM" id="SignalP"/>
    </source>
</evidence>
<dbReference type="EMBL" id="BLXT01003746">
    <property type="protein sequence ID" value="GFO05006.1"/>
    <property type="molecule type" value="Genomic_DNA"/>
</dbReference>
<feature type="chain" id="PRO_5043786128" evidence="1">
    <location>
        <begin position="24"/>
        <end position="119"/>
    </location>
</feature>